<protein>
    <submittedName>
        <fullName evidence="1">Uncharacterized protein</fullName>
    </submittedName>
</protein>
<organism evidence="1 2">
    <name type="scientific">Hansschlegelia plantiphila</name>
    <dbReference type="NCBI Taxonomy" id="374655"/>
    <lineage>
        <taxon>Bacteria</taxon>
        <taxon>Pseudomonadati</taxon>
        <taxon>Pseudomonadota</taxon>
        <taxon>Alphaproteobacteria</taxon>
        <taxon>Hyphomicrobiales</taxon>
        <taxon>Methylopilaceae</taxon>
        <taxon>Hansschlegelia</taxon>
    </lineage>
</organism>
<dbReference type="EMBL" id="BSFI01000022">
    <property type="protein sequence ID" value="GLK69603.1"/>
    <property type="molecule type" value="Genomic_DNA"/>
</dbReference>
<keyword evidence="2" id="KW-1185">Reference proteome</keyword>
<accession>A0A9W6J4J0</accession>
<gene>
    <name evidence="1" type="ORF">GCM10008179_32410</name>
</gene>
<proteinExistence type="predicted"/>
<dbReference type="RefSeq" id="WP_271169821.1">
    <property type="nucleotide sequence ID" value="NZ_BSFI01000022.1"/>
</dbReference>
<comment type="caution">
    <text evidence="1">The sequence shown here is derived from an EMBL/GenBank/DDBJ whole genome shotgun (WGS) entry which is preliminary data.</text>
</comment>
<evidence type="ECO:0000313" key="2">
    <source>
        <dbReference type="Proteomes" id="UP001143372"/>
    </source>
</evidence>
<dbReference type="AlphaFoldDB" id="A0A9W6J4J0"/>
<sequence>MSSPTLEIVTEDAGLYAIAREASETLGVIGPMDDRDAITQAAEERWPTIDHVDLP</sequence>
<reference evidence="1" key="2">
    <citation type="submission" date="2023-01" db="EMBL/GenBank/DDBJ databases">
        <authorList>
            <person name="Sun Q."/>
            <person name="Evtushenko L."/>
        </authorList>
    </citation>
    <scope>NUCLEOTIDE SEQUENCE</scope>
    <source>
        <strain evidence="1">VKM B-2347</strain>
    </source>
</reference>
<evidence type="ECO:0000313" key="1">
    <source>
        <dbReference type="EMBL" id="GLK69603.1"/>
    </source>
</evidence>
<dbReference type="Proteomes" id="UP001143372">
    <property type="component" value="Unassembled WGS sequence"/>
</dbReference>
<reference evidence="1" key="1">
    <citation type="journal article" date="2014" name="Int. J. Syst. Evol. Microbiol.">
        <title>Complete genome sequence of Corynebacterium casei LMG S-19264T (=DSM 44701T), isolated from a smear-ripened cheese.</title>
        <authorList>
            <consortium name="US DOE Joint Genome Institute (JGI-PGF)"/>
            <person name="Walter F."/>
            <person name="Albersmeier A."/>
            <person name="Kalinowski J."/>
            <person name="Ruckert C."/>
        </authorList>
    </citation>
    <scope>NUCLEOTIDE SEQUENCE</scope>
    <source>
        <strain evidence="1">VKM B-2347</strain>
    </source>
</reference>
<name>A0A9W6J4J0_9HYPH</name>